<comment type="caution">
    <text evidence="6">The sequence shown here is derived from an EMBL/GenBank/DDBJ whole genome shotgun (WGS) entry which is preliminary data.</text>
</comment>
<dbReference type="FunFam" id="3.30.420.40:FF:000171">
    <property type="entry name" value="Heat shock 70 kDa protein 4"/>
    <property type="match status" value="2"/>
</dbReference>
<dbReference type="GO" id="GO:0005634">
    <property type="term" value="C:nucleus"/>
    <property type="evidence" value="ECO:0007669"/>
    <property type="project" value="TreeGrafter"/>
</dbReference>
<dbReference type="CDD" id="cd24095">
    <property type="entry name" value="ASKHA_NBD_HSP70_AtHsp70-14-like"/>
    <property type="match status" value="1"/>
</dbReference>
<dbReference type="Gene3D" id="1.20.1270.10">
    <property type="match status" value="1"/>
</dbReference>
<dbReference type="Gene3D" id="3.30.420.40">
    <property type="match status" value="2"/>
</dbReference>
<reference evidence="6 7" key="1">
    <citation type="journal article" date="2019" name="Plant Biotechnol. J.">
        <title>The red bayberry genome and genetic basis of sex determination.</title>
        <authorList>
            <person name="Jia H.M."/>
            <person name="Jia H.J."/>
            <person name="Cai Q.L."/>
            <person name="Wang Y."/>
            <person name="Zhao H.B."/>
            <person name="Yang W.F."/>
            <person name="Wang G.Y."/>
            <person name="Li Y.H."/>
            <person name="Zhan D.L."/>
            <person name="Shen Y.T."/>
            <person name="Niu Q.F."/>
            <person name="Chang L."/>
            <person name="Qiu J."/>
            <person name="Zhao L."/>
            <person name="Xie H.B."/>
            <person name="Fu W.Y."/>
            <person name="Jin J."/>
            <person name="Li X.W."/>
            <person name="Jiao Y."/>
            <person name="Zhou C.C."/>
            <person name="Tu T."/>
            <person name="Chai C.Y."/>
            <person name="Gao J.L."/>
            <person name="Fan L.J."/>
            <person name="van de Weg E."/>
            <person name="Wang J.Y."/>
            <person name="Gao Z.S."/>
        </authorList>
    </citation>
    <scope>NUCLEOTIDE SEQUENCE [LARGE SCALE GENOMIC DNA]</scope>
    <source>
        <tissue evidence="6">Leaves</tissue>
    </source>
</reference>
<dbReference type="Gene3D" id="3.30.30.30">
    <property type="match status" value="1"/>
</dbReference>
<dbReference type="GO" id="GO:0140662">
    <property type="term" value="F:ATP-dependent protein folding chaperone"/>
    <property type="evidence" value="ECO:0007669"/>
    <property type="project" value="InterPro"/>
</dbReference>
<dbReference type="SUPFAM" id="SSF53067">
    <property type="entry name" value="Actin-like ATPase domain"/>
    <property type="match status" value="2"/>
</dbReference>
<dbReference type="Gene3D" id="2.60.34.10">
    <property type="entry name" value="Substrate Binding Domain Of DNAk, Chain A, domain 1"/>
    <property type="match status" value="1"/>
</dbReference>
<keyword evidence="2" id="KW-0067">ATP-binding</keyword>
<dbReference type="InterPro" id="IPR043129">
    <property type="entry name" value="ATPase_NBD"/>
</dbReference>
<evidence type="ECO:0000256" key="4">
    <source>
        <dbReference type="ARBA" id="ARBA00061090"/>
    </source>
</evidence>
<keyword evidence="7" id="KW-1185">Reference proteome</keyword>
<dbReference type="Pfam" id="PF00012">
    <property type="entry name" value="HSP70"/>
    <property type="match status" value="2"/>
</dbReference>
<dbReference type="Gene3D" id="3.90.640.10">
    <property type="entry name" value="Actin, Chain A, domain 4"/>
    <property type="match status" value="1"/>
</dbReference>
<dbReference type="PANTHER" id="PTHR45639">
    <property type="entry name" value="HSC70CB, ISOFORM G-RELATED"/>
    <property type="match status" value="1"/>
</dbReference>
<evidence type="ECO:0000256" key="2">
    <source>
        <dbReference type="ARBA" id="ARBA00022840"/>
    </source>
</evidence>
<dbReference type="FunFam" id="3.30.30.30:FF:000002">
    <property type="entry name" value="Heat shock 70 kDa protein 4"/>
    <property type="match status" value="1"/>
</dbReference>
<dbReference type="GO" id="GO:0005524">
    <property type="term" value="F:ATP binding"/>
    <property type="evidence" value="ECO:0007669"/>
    <property type="project" value="UniProtKB-KW"/>
</dbReference>
<keyword evidence="1" id="KW-0547">Nucleotide-binding</keyword>
<name>A0A6A1UH58_9ROSI</name>
<gene>
    <name evidence="6" type="ORF">CJ030_MR0G022796</name>
</gene>
<dbReference type="PRINTS" id="PR00301">
    <property type="entry name" value="HEATSHOCK70"/>
</dbReference>
<organism evidence="6 7">
    <name type="scientific">Morella rubra</name>
    <name type="common">Chinese bayberry</name>
    <dbReference type="NCBI Taxonomy" id="262757"/>
    <lineage>
        <taxon>Eukaryota</taxon>
        <taxon>Viridiplantae</taxon>
        <taxon>Streptophyta</taxon>
        <taxon>Embryophyta</taxon>
        <taxon>Tracheophyta</taxon>
        <taxon>Spermatophyta</taxon>
        <taxon>Magnoliopsida</taxon>
        <taxon>eudicotyledons</taxon>
        <taxon>Gunneridae</taxon>
        <taxon>Pentapetalae</taxon>
        <taxon>rosids</taxon>
        <taxon>fabids</taxon>
        <taxon>Fagales</taxon>
        <taxon>Myricaceae</taxon>
        <taxon>Morella</taxon>
    </lineage>
</organism>
<comment type="similarity">
    <text evidence="4">Belongs to the heat shock protein 70 (TC 1.A.33) family. HSP110/SSE subfamily.</text>
</comment>
<dbReference type="GO" id="GO:0005829">
    <property type="term" value="C:cytosol"/>
    <property type="evidence" value="ECO:0007669"/>
    <property type="project" value="TreeGrafter"/>
</dbReference>
<feature type="region of interest" description="Disordered" evidence="5">
    <location>
        <begin position="874"/>
        <end position="904"/>
    </location>
</feature>
<sequence length="904" mass="100910">MVNNLVEWDPDSRVLRTWSSNSHSPCHPTGLVLVTRKGLFVSFGFLGNQTDISAFNTFGGFHGVCCSDLLKDGDNETFSFPIPLGILGLKKFDALGSGLVEMSVVGFDIGNENCVIAVANQSGIDVLLNDESKRETPAVVSFGVKQRFMGSAGAACVTMNPKSTISQVKRLIGRKFKEPDVKKDLMLLPFESLEGSDGGILISLEYLGEIQMFTPVQILGMLLSHLKRITEKNLEMHISDCVVGIPSYFTDLQRRDYLNAAAIAGLKPLRLMHDCTATALGYGIYMTEYSTAGPTCVVFVDIGHCDTQVCVASFESGEMKIISHAFDRNLGGRDFDEVLFIYFAAQFKKQYGIDVYSNAKASIRLRASCEKLKKVLSANAEAPLNIECLMDDKDVTGFIKREEFEILSLNLLERIRVPCCKVLGDSGLKVEKIHSVELVGSGSRIPAISRMLASLFKREPSRTMNASECVARGCALQCAMLSPIFRVREYETLSCLYLFLGSFLLFLVNGNVVLQGAYASLMSSPSVVPPKWVRGFRDIGFSSDKGPVCTLLNGSLLRKHQPFPSVKILSLHRTRMFHMEAYYADPSEFPSEVSSEISFFMIGPFQVSHMEAAKIKVRVQLNIHGIVTVISASLLEDETNDPLTRSEPHLTSAKMEVEHDHASSSVPNMAENCNLKWLEPSSMSAADGKRKSKVVKGQDIPVSERVYGEMANAELSEAERKEFQLLQQDLKMEYTKEKRNALESCVYEMRDKISNKYLAFSTELERKRIFNNLEQIEEWLYEDGAHESVDVYTEKLDYLTKLFDPIENRYREVEARAHASKGLLDCIRHYLMVVGSLPAGERDMVVEECNKAEQWLQEKTGSRFPCLKMTCKHKMRSNASPPSPMDADDSDPRDKPDCISMEVD</sequence>
<protein>
    <submittedName>
        <fullName evidence="6">Heat shock 70 kDa protein 16</fullName>
    </submittedName>
</protein>
<evidence type="ECO:0000256" key="1">
    <source>
        <dbReference type="ARBA" id="ARBA00022741"/>
    </source>
</evidence>
<keyword evidence="3" id="KW-0143">Chaperone</keyword>
<dbReference type="InterPro" id="IPR029047">
    <property type="entry name" value="HSP70_peptide-bd_sf"/>
</dbReference>
<dbReference type="FunFam" id="3.90.640.10:FF:000004">
    <property type="entry name" value="Heat shock 70 kDa protein 4"/>
    <property type="match status" value="1"/>
</dbReference>
<accession>A0A6A1UH58</accession>
<proteinExistence type="inferred from homology"/>
<evidence type="ECO:0000256" key="3">
    <source>
        <dbReference type="ARBA" id="ARBA00023186"/>
    </source>
</evidence>
<dbReference type="InterPro" id="IPR029048">
    <property type="entry name" value="HSP70_C_sf"/>
</dbReference>
<dbReference type="AlphaFoldDB" id="A0A6A1UH58"/>
<keyword evidence="6" id="KW-0346">Stress response</keyword>
<dbReference type="Proteomes" id="UP000516437">
    <property type="component" value="Unassembled WGS sequence"/>
</dbReference>
<dbReference type="FunFam" id="1.20.1270.10:FF:000002">
    <property type="entry name" value="Heat shock 70 kDa protein 4"/>
    <property type="match status" value="1"/>
</dbReference>
<evidence type="ECO:0000313" key="6">
    <source>
        <dbReference type="EMBL" id="KAB1199503.1"/>
    </source>
</evidence>
<dbReference type="InterPro" id="IPR013126">
    <property type="entry name" value="Hsp_70_fam"/>
</dbReference>
<dbReference type="PANTHER" id="PTHR45639:SF15">
    <property type="entry name" value="HEAT SHOCK 70 KDA PROTEIN 16"/>
    <property type="match status" value="1"/>
</dbReference>
<evidence type="ECO:0000313" key="7">
    <source>
        <dbReference type="Proteomes" id="UP000516437"/>
    </source>
</evidence>
<dbReference type="EMBL" id="RXIC02000460">
    <property type="protein sequence ID" value="KAB1199503.1"/>
    <property type="molecule type" value="Genomic_DNA"/>
</dbReference>
<evidence type="ECO:0000256" key="5">
    <source>
        <dbReference type="SAM" id="MobiDB-lite"/>
    </source>
</evidence>
<dbReference type="SUPFAM" id="SSF100934">
    <property type="entry name" value="Heat shock protein 70kD (HSP70), C-terminal subdomain"/>
    <property type="match status" value="1"/>
</dbReference>
<dbReference type="OrthoDB" id="434160at2759"/>